<keyword evidence="4 7" id="KW-0805">Transcription regulation</keyword>
<dbReference type="GO" id="GO:0003712">
    <property type="term" value="F:transcription coregulator activity"/>
    <property type="evidence" value="ECO:0007669"/>
    <property type="project" value="InterPro"/>
</dbReference>
<dbReference type="GO" id="GO:0070847">
    <property type="term" value="C:core mediator complex"/>
    <property type="evidence" value="ECO:0007669"/>
    <property type="project" value="TreeGrafter"/>
</dbReference>
<dbReference type="InterPro" id="IPR009244">
    <property type="entry name" value="Mediatior_Med7"/>
</dbReference>
<dbReference type="EMBL" id="QEAP01000028">
    <property type="protein sequence ID" value="TPX77102.1"/>
    <property type="molecule type" value="Genomic_DNA"/>
</dbReference>
<dbReference type="GO" id="GO:0016592">
    <property type="term" value="C:mediator complex"/>
    <property type="evidence" value="ECO:0007669"/>
    <property type="project" value="InterPro"/>
</dbReference>
<dbReference type="OrthoDB" id="10253553at2759"/>
<comment type="similarity">
    <text evidence="2 7">Belongs to the Mediator complex subunit 7 family.</text>
</comment>
<dbReference type="Pfam" id="PF05983">
    <property type="entry name" value="Med7"/>
    <property type="match status" value="1"/>
</dbReference>
<name>A0A507FLI4_9FUNG</name>
<proteinExistence type="inferred from homology"/>
<evidence type="ECO:0000256" key="2">
    <source>
        <dbReference type="ARBA" id="ARBA00009994"/>
    </source>
</evidence>
<comment type="subcellular location">
    <subcellularLocation>
        <location evidence="1 7">Nucleus</location>
    </subcellularLocation>
</comment>
<dbReference type="GO" id="GO:0006357">
    <property type="term" value="P:regulation of transcription by RNA polymerase II"/>
    <property type="evidence" value="ECO:0007669"/>
    <property type="project" value="InterPro"/>
</dbReference>
<comment type="subunit">
    <text evidence="7">Component of the Mediator complex.</text>
</comment>
<comment type="function">
    <text evidence="7">Component of the Mediator complex, a coactivator involved in the regulated transcription of nearly all RNA polymerase II-dependent genes. Mediator functions as a bridge to convey information from gene-specific regulatory proteins to the basal RNA polymerase II transcription machinery.</text>
</comment>
<evidence type="ECO:0000313" key="8">
    <source>
        <dbReference type="EMBL" id="TPX77102.1"/>
    </source>
</evidence>
<evidence type="ECO:0000256" key="3">
    <source>
        <dbReference type="ARBA" id="ARBA00020631"/>
    </source>
</evidence>
<evidence type="ECO:0000313" key="9">
    <source>
        <dbReference type="Proteomes" id="UP000320333"/>
    </source>
</evidence>
<evidence type="ECO:0000256" key="5">
    <source>
        <dbReference type="ARBA" id="ARBA00023163"/>
    </source>
</evidence>
<dbReference type="PANTHER" id="PTHR21428:SF11">
    <property type="entry name" value="MEDIATOR OF RNA POLYMERASE II TRANSCRIPTION SUBUNIT 7"/>
    <property type="match status" value="1"/>
</dbReference>
<evidence type="ECO:0000256" key="7">
    <source>
        <dbReference type="RuleBase" id="RU364060"/>
    </source>
</evidence>
<evidence type="ECO:0000256" key="6">
    <source>
        <dbReference type="ARBA" id="ARBA00023242"/>
    </source>
</evidence>
<dbReference type="InterPro" id="IPR037212">
    <property type="entry name" value="Med7/Med21-like"/>
</dbReference>
<evidence type="ECO:0000256" key="4">
    <source>
        <dbReference type="ARBA" id="ARBA00023015"/>
    </source>
</evidence>
<organism evidence="8 9">
    <name type="scientific">Chytriomyces confervae</name>
    <dbReference type="NCBI Taxonomy" id="246404"/>
    <lineage>
        <taxon>Eukaryota</taxon>
        <taxon>Fungi</taxon>
        <taxon>Fungi incertae sedis</taxon>
        <taxon>Chytridiomycota</taxon>
        <taxon>Chytridiomycota incertae sedis</taxon>
        <taxon>Chytridiomycetes</taxon>
        <taxon>Chytridiales</taxon>
        <taxon>Chytriomycetaceae</taxon>
        <taxon>Chytriomyces</taxon>
    </lineage>
</organism>
<dbReference type="AlphaFoldDB" id="A0A507FLI4"/>
<comment type="caution">
    <text evidence="8">The sequence shown here is derived from an EMBL/GenBank/DDBJ whole genome shotgun (WGS) entry which is preliminary data.</text>
</comment>
<dbReference type="InterPro" id="IPR044888">
    <property type="entry name" value="Mediatior_Med7_sf"/>
</dbReference>
<keyword evidence="6 7" id="KW-0539">Nucleus</keyword>
<keyword evidence="7" id="KW-0010">Activator</keyword>
<gene>
    <name evidence="8" type="ORF">CcCBS67573_g01594</name>
</gene>
<sequence length="203" mass="23066">MGVAQLYESSNSADRATELKKLNHAILLNFMELLQILVKDPEEHTRKIEHIRLLFININYLLNEYRPHQARDTLKLLMQLQIQRRITMAADIQKCLSDMNAVFQDACASITSDPSSISVKHEASHSDDSARNMPVKMENSLEGNMETNAAVKMDDIEMEFAGETTSNIKLADSKNLSNQNYWDKKSRLSAFAVKLVSQEHANK</sequence>
<accession>A0A507FLI4</accession>
<dbReference type="PANTHER" id="PTHR21428">
    <property type="entry name" value="MEDIATOR OF RNA POLYMERASE II TRANSCRIPTION SUBUNIT 7"/>
    <property type="match status" value="1"/>
</dbReference>
<reference evidence="8 9" key="1">
    <citation type="journal article" date="2019" name="Sci. Rep.">
        <title>Comparative genomics of chytrid fungi reveal insights into the obligate biotrophic and pathogenic lifestyle of Synchytrium endobioticum.</title>
        <authorList>
            <person name="van de Vossenberg B.T.L.H."/>
            <person name="Warris S."/>
            <person name="Nguyen H.D.T."/>
            <person name="van Gent-Pelzer M.P.E."/>
            <person name="Joly D.L."/>
            <person name="van de Geest H.C."/>
            <person name="Bonants P.J.M."/>
            <person name="Smith D.S."/>
            <person name="Levesque C.A."/>
            <person name="van der Lee T.A.J."/>
        </authorList>
    </citation>
    <scope>NUCLEOTIDE SEQUENCE [LARGE SCALE GENOMIC DNA]</scope>
    <source>
        <strain evidence="8 9">CBS 675.73</strain>
    </source>
</reference>
<keyword evidence="5 7" id="KW-0804">Transcription</keyword>
<protein>
    <recommendedName>
        <fullName evidence="3 7">Mediator of RNA polymerase II transcription subunit 7</fullName>
    </recommendedName>
</protein>
<keyword evidence="9" id="KW-1185">Reference proteome</keyword>
<dbReference type="SUPFAM" id="SSF140718">
    <property type="entry name" value="Mediator hinge subcomplex-like"/>
    <property type="match status" value="1"/>
</dbReference>
<dbReference type="STRING" id="246404.A0A507FLI4"/>
<dbReference type="Proteomes" id="UP000320333">
    <property type="component" value="Unassembled WGS sequence"/>
</dbReference>
<dbReference type="Gene3D" id="6.10.140.200">
    <property type="match status" value="1"/>
</dbReference>
<evidence type="ECO:0000256" key="1">
    <source>
        <dbReference type="ARBA" id="ARBA00004123"/>
    </source>
</evidence>